<protein>
    <submittedName>
        <fullName evidence="2">Uncharacterized protein</fullName>
    </submittedName>
</protein>
<gene>
    <name evidence="2" type="ORF">GUJ93_ZPchr0009g2309</name>
</gene>
<feature type="region of interest" description="Disordered" evidence="1">
    <location>
        <begin position="1"/>
        <end position="53"/>
    </location>
</feature>
<dbReference type="Proteomes" id="UP000729402">
    <property type="component" value="Unassembled WGS sequence"/>
</dbReference>
<proteinExistence type="predicted"/>
<evidence type="ECO:0000256" key="1">
    <source>
        <dbReference type="SAM" id="MobiDB-lite"/>
    </source>
</evidence>
<reference evidence="2" key="2">
    <citation type="submission" date="2021-02" db="EMBL/GenBank/DDBJ databases">
        <authorList>
            <person name="Kimball J.A."/>
            <person name="Haas M.W."/>
            <person name="Macchietto M."/>
            <person name="Kono T."/>
            <person name="Duquette J."/>
            <person name="Shao M."/>
        </authorList>
    </citation>
    <scope>NUCLEOTIDE SEQUENCE</scope>
    <source>
        <tissue evidence="2">Fresh leaf tissue</tissue>
    </source>
</reference>
<comment type="caution">
    <text evidence="2">The sequence shown here is derived from an EMBL/GenBank/DDBJ whole genome shotgun (WGS) entry which is preliminary data.</text>
</comment>
<name>A0A8J5RQF4_ZIZPA</name>
<feature type="compositionally biased region" description="Low complexity" evidence="1">
    <location>
        <begin position="18"/>
        <end position="28"/>
    </location>
</feature>
<keyword evidence="3" id="KW-1185">Reference proteome</keyword>
<dbReference type="EMBL" id="JAAALK010000289">
    <property type="protein sequence ID" value="KAG8049553.1"/>
    <property type="molecule type" value="Genomic_DNA"/>
</dbReference>
<organism evidence="2 3">
    <name type="scientific">Zizania palustris</name>
    <name type="common">Northern wild rice</name>
    <dbReference type="NCBI Taxonomy" id="103762"/>
    <lineage>
        <taxon>Eukaryota</taxon>
        <taxon>Viridiplantae</taxon>
        <taxon>Streptophyta</taxon>
        <taxon>Embryophyta</taxon>
        <taxon>Tracheophyta</taxon>
        <taxon>Spermatophyta</taxon>
        <taxon>Magnoliopsida</taxon>
        <taxon>Liliopsida</taxon>
        <taxon>Poales</taxon>
        <taxon>Poaceae</taxon>
        <taxon>BOP clade</taxon>
        <taxon>Oryzoideae</taxon>
        <taxon>Oryzeae</taxon>
        <taxon>Zizaniinae</taxon>
        <taxon>Zizania</taxon>
    </lineage>
</organism>
<sequence length="125" mass="13628">MARLTSTFTLHMRRGSVRSPSQSPAPLRRPLRRRAVTGAPSSPPLLPRRPSSSRATVSFLLGGTRRGHLHRLLPHHRRANALRRARVTRSPARLALRPAGDLATSSSPATHAGGHPERVSALPRL</sequence>
<accession>A0A8J5RQF4</accession>
<evidence type="ECO:0000313" key="2">
    <source>
        <dbReference type="EMBL" id="KAG8049553.1"/>
    </source>
</evidence>
<feature type="region of interest" description="Disordered" evidence="1">
    <location>
        <begin position="84"/>
        <end position="125"/>
    </location>
</feature>
<reference evidence="2" key="1">
    <citation type="journal article" date="2021" name="bioRxiv">
        <title>Whole Genome Assembly and Annotation of Northern Wild Rice, Zizania palustris L., Supports a Whole Genome Duplication in the Zizania Genus.</title>
        <authorList>
            <person name="Haas M."/>
            <person name="Kono T."/>
            <person name="Macchietto M."/>
            <person name="Millas R."/>
            <person name="McGilp L."/>
            <person name="Shao M."/>
            <person name="Duquette J."/>
            <person name="Hirsch C.N."/>
            <person name="Kimball J."/>
        </authorList>
    </citation>
    <scope>NUCLEOTIDE SEQUENCE</scope>
    <source>
        <tissue evidence="2">Fresh leaf tissue</tissue>
    </source>
</reference>
<evidence type="ECO:0000313" key="3">
    <source>
        <dbReference type="Proteomes" id="UP000729402"/>
    </source>
</evidence>
<dbReference type="AlphaFoldDB" id="A0A8J5RQF4"/>